<evidence type="ECO:0000256" key="1">
    <source>
        <dbReference type="SAM" id="MobiDB-lite"/>
    </source>
</evidence>
<comment type="caution">
    <text evidence="2">The sequence shown here is derived from an EMBL/GenBank/DDBJ whole genome shotgun (WGS) entry which is preliminary data.</text>
</comment>
<reference evidence="2 3" key="1">
    <citation type="journal article" date="2011" name="Genome Res.">
        <title>Phylogeny-wide analysis of social amoeba genomes highlights ancient origins for complex intercellular communication.</title>
        <authorList>
            <person name="Heidel A.J."/>
            <person name="Lawal H.M."/>
            <person name="Felder M."/>
            <person name="Schilde C."/>
            <person name="Helps N.R."/>
            <person name="Tunggal B."/>
            <person name="Rivero F."/>
            <person name="John U."/>
            <person name="Schleicher M."/>
            <person name="Eichinger L."/>
            <person name="Platzer M."/>
            <person name="Noegel A.A."/>
            <person name="Schaap P."/>
            <person name="Gloeckner G."/>
        </authorList>
    </citation>
    <scope>NUCLEOTIDE SEQUENCE [LARGE SCALE GENOMIC DNA]</scope>
    <source>
        <strain evidence="3">ATCC 26659 / Pp 5 / PN500</strain>
    </source>
</reference>
<feature type="compositionally biased region" description="Basic residues" evidence="1">
    <location>
        <begin position="250"/>
        <end position="262"/>
    </location>
</feature>
<feature type="compositionally biased region" description="Acidic residues" evidence="1">
    <location>
        <begin position="373"/>
        <end position="399"/>
    </location>
</feature>
<accession>D3BPK9</accession>
<name>D3BPK9_HETP5</name>
<feature type="compositionally biased region" description="Acidic residues" evidence="1">
    <location>
        <begin position="434"/>
        <end position="461"/>
    </location>
</feature>
<gene>
    <name evidence="2" type="ORF">PPL_09478</name>
</gene>
<feature type="compositionally biased region" description="Acidic residues" evidence="1">
    <location>
        <begin position="281"/>
        <end position="320"/>
    </location>
</feature>
<dbReference type="RefSeq" id="XP_020428859.1">
    <property type="nucleotide sequence ID" value="XM_020580272.1"/>
</dbReference>
<sequence>MDILAWHGNTIETYEENIDYILELLENINVQSTPFIVRQRLVEGLAKISISGLADQPTDVAILSALIKLYFGRVEGVSGELKTTLLSYFNQFAKRRQNTGGLDILKQSFALALTLADTDLMLMIQFYQWMFKLMQGNSDRWVLIRRLAVELLANNKRAMQLCRLFTAIRFDNKADLQAPYISELVYLFDKLLLAIKTKVANGQIKRYKEYLISLLPADLLDSYQLDQEKQDEIDEEIESYIAELEGEPKKKTKKNDSKKKKTTNSVVVKAETPKKKKRDIDEEEEDDSDESEEEISDKDSESETSESVEDESSEEEEESETDPKEIVKSIARLSISKKVQQPKKEDSDSEEEEDSDTEVVDRTPTKFRRVVSSEEESEEEEEEEEDDEDDVEDSQDSDEGVVVVKRKIPIKNNSNTVEISDDESESEVEKSDSEDKDEDDNTDNSEGEEEEKEEESEDEQIENFKRLSINNNKNNNNNNNNNRNDQSNSRRKSTSKNQSDEESEEDDDEDGVEDLSEEEVDSDITSDDMQDLDDDSSYLTEDSDSDSDDISDD</sequence>
<feature type="compositionally biased region" description="Acidic residues" evidence="1">
    <location>
        <begin position="347"/>
        <end position="358"/>
    </location>
</feature>
<evidence type="ECO:0000313" key="3">
    <source>
        <dbReference type="Proteomes" id="UP000001396"/>
    </source>
</evidence>
<dbReference type="EMBL" id="ADBJ01000044">
    <property type="protein sequence ID" value="EFA76727.1"/>
    <property type="molecule type" value="Genomic_DNA"/>
</dbReference>
<feature type="region of interest" description="Disordered" evidence="1">
    <location>
        <begin position="248"/>
        <end position="553"/>
    </location>
</feature>
<dbReference type="AlphaFoldDB" id="D3BPK9"/>
<feature type="compositionally biased region" description="Acidic residues" evidence="1">
    <location>
        <begin position="500"/>
        <end position="553"/>
    </location>
</feature>
<dbReference type="GeneID" id="31364953"/>
<organism evidence="2 3">
    <name type="scientific">Heterostelium pallidum (strain ATCC 26659 / Pp 5 / PN500)</name>
    <name type="common">Cellular slime mold</name>
    <name type="synonym">Polysphondylium pallidum</name>
    <dbReference type="NCBI Taxonomy" id="670386"/>
    <lineage>
        <taxon>Eukaryota</taxon>
        <taxon>Amoebozoa</taxon>
        <taxon>Evosea</taxon>
        <taxon>Eumycetozoa</taxon>
        <taxon>Dictyostelia</taxon>
        <taxon>Acytosteliales</taxon>
        <taxon>Acytosteliaceae</taxon>
        <taxon>Heterostelium</taxon>
    </lineage>
</organism>
<dbReference type="Proteomes" id="UP000001396">
    <property type="component" value="Unassembled WGS sequence"/>
</dbReference>
<evidence type="ECO:0000313" key="2">
    <source>
        <dbReference type="EMBL" id="EFA76727.1"/>
    </source>
</evidence>
<feature type="compositionally biased region" description="Low complexity" evidence="1">
    <location>
        <begin position="466"/>
        <end position="487"/>
    </location>
</feature>
<keyword evidence="3" id="KW-1185">Reference proteome</keyword>
<proteinExistence type="predicted"/>
<dbReference type="InParanoid" id="D3BPK9"/>
<protein>
    <submittedName>
        <fullName evidence="2">Uncharacterized protein</fullName>
    </submittedName>
</protein>